<feature type="region of interest" description="Disordered" evidence="1">
    <location>
        <begin position="21"/>
        <end position="45"/>
    </location>
</feature>
<sequence length="135" mass="14801">MRRASRDYSKYLRGAEELGASGAHECAPPPPPPPLQAPGGAVGQPHAVSASRTLLAALVLLGLGQVICSVALFLYFRAQMDPNRMSEEDTHCLRTFLRFPGNIDLQETTLANQETRLMSESCRRMKQAFQGAMQK</sequence>
<evidence type="ECO:0000256" key="1">
    <source>
        <dbReference type="SAM" id="MobiDB-lite"/>
    </source>
</evidence>
<proteinExistence type="predicted"/>
<accession>A0A9Q0XQJ5</accession>
<dbReference type="OrthoDB" id="8783336at2759"/>
<feature type="non-terminal residue" evidence="3">
    <location>
        <position position="1"/>
    </location>
</feature>
<gene>
    <name evidence="3" type="ORF">JRQ81_017560</name>
</gene>
<feature type="compositionally biased region" description="Pro residues" evidence="1">
    <location>
        <begin position="27"/>
        <end position="36"/>
    </location>
</feature>
<keyword evidence="2" id="KW-0812">Transmembrane</keyword>
<keyword evidence="4" id="KW-1185">Reference proteome</keyword>
<keyword evidence="2" id="KW-0472">Membrane</keyword>
<dbReference type="AlphaFoldDB" id="A0A9Q0XQJ5"/>
<reference evidence="3" key="1">
    <citation type="journal article" date="2023" name="DNA Res.">
        <title>Chromosome-level genome assembly of Phrynocephalus forsythii using third-generation DNA sequencing and Hi-C analysis.</title>
        <authorList>
            <person name="Qi Y."/>
            <person name="Zhao W."/>
            <person name="Zhao Y."/>
            <person name="Niu C."/>
            <person name="Cao S."/>
            <person name="Zhang Y."/>
        </authorList>
    </citation>
    <scope>NUCLEOTIDE SEQUENCE</scope>
    <source>
        <tissue evidence="3">Muscle</tissue>
    </source>
</reference>
<comment type="caution">
    <text evidence="3">The sequence shown here is derived from an EMBL/GenBank/DDBJ whole genome shotgun (WGS) entry which is preliminary data.</text>
</comment>
<evidence type="ECO:0000256" key="2">
    <source>
        <dbReference type="SAM" id="Phobius"/>
    </source>
</evidence>
<protein>
    <submittedName>
        <fullName evidence="3">Uncharacterized protein</fullName>
    </submittedName>
</protein>
<dbReference type="EMBL" id="JAPFRF010000008">
    <property type="protein sequence ID" value="KAJ7324540.1"/>
    <property type="molecule type" value="Genomic_DNA"/>
</dbReference>
<feature type="transmembrane region" description="Helical" evidence="2">
    <location>
        <begin position="54"/>
        <end position="76"/>
    </location>
</feature>
<name>A0A9Q0XQJ5_9SAUR</name>
<dbReference type="Proteomes" id="UP001142489">
    <property type="component" value="Unassembled WGS sequence"/>
</dbReference>
<organism evidence="3 4">
    <name type="scientific">Phrynocephalus forsythii</name>
    <dbReference type="NCBI Taxonomy" id="171643"/>
    <lineage>
        <taxon>Eukaryota</taxon>
        <taxon>Metazoa</taxon>
        <taxon>Chordata</taxon>
        <taxon>Craniata</taxon>
        <taxon>Vertebrata</taxon>
        <taxon>Euteleostomi</taxon>
        <taxon>Lepidosauria</taxon>
        <taxon>Squamata</taxon>
        <taxon>Bifurcata</taxon>
        <taxon>Unidentata</taxon>
        <taxon>Episquamata</taxon>
        <taxon>Toxicofera</taxon>
        <taxon>Iguania</taxon>
        <taxon>Acrodonta</taxon>
        <taxon>Agamidae</taxon>
        <taxon>Agaminae</taxon>
        <taxon>Phrynocephalus</taxon>
    </lineage>
</organism>
<evidence type="ECO:0000313" key="3">
    <source>
        <dbReference type="EMBL" id="KAJ7324540.1"/>
    </source>
</evidence>
<keyword evidence="2" id="KW-1133">Transmembrane helix</keyword>
<evidence type="ECO:0000313" key="4">
    <source>
        <dbReference type="Proteomes" id="UP001142489"/>
    </source>
</evidence>